<sequence length="450" mass="51879">MHLLNAQTSAIQSTATTVVSTFCNYKKVMAQYTTRILFVLILVIINETSFARICNSSGEHWQSRIGLLVSPIISRSKIREIEIYWNNVNIEPGDKISLFEESSSGDQREIYTVVPNSFSGVEKTGVLAEFIPSSNLSFAKRCTKYSVRWWADKEIKDTKCLGTQPTWMKERKDILGPLKMKQIFLPGTHDSASYNENDDGASIVSDFAVTQDLDILGQLIHGVRYLDIRVGRYRETNEIWWTNHGPLYRSVSLKTVIDQVKKFLDNTEEIVIIDIREFPIGFNNISDHHALATYLEDEFRDYYLPNNYGWDTTLNEIWSSGKRLIIGYENMRIVNSHSSMWPYVLHQWGNVQSTEQLFRYLDKIETSDRDSATRPRSAMAEMTADLTYILLNGLTSLRDMAHKVNLNVTNWYSTVWQYSANIVAVDFLRSTDIVDIAIESNENRHLHCRY</sequence>
<dbReference type="PROSITE" id="PS50007">
    <property type="entry name" value="PIPLC_X_DOMAIN"/>
    <property type="match status" value="1"/>
</dbReference>
<dbReference type="KEGG" id="bter:100645013"/>
<dbReference type="Gene3D" id="3.20.20.190">
    <property type="entry name" value="Phosphatidylinositol (PI) phosphodiesterase"/>
    <property type="match status" value="1"/>
</dbReference>
<dbReference type="OrthoDB" id="1046782at2759"/>
<dbReference type="AlphaFoldDB" id="A0A9B2JQB9"/>
<dbReference type="RefSeq" id="XP_048264898.1">
    <property type="nucleotide sequence ID" value="XM_048408941.1"/>
</dbReference>
<dbReference type="InterPro" id="IPR017946">
    <property type="entry name" value="PLC-like_Pdiesterase_TIM-brl"/>
</dbReference>
<evidence type="ECO:0000259" key="1">
    <source>
        <dbReference type="SMART" id="SM00148"/>
    </source>
</evidence>
<keyword evidence="2" id="KW-1185">Reference proteome</keyword>
<dbReference type="PANTHER" id="PTHR13593">
    <property type="match status" value="1"/>
</dbReference>
<evidence type="ECO:0000313" key="2">
    <source>
        <dbReference type="Proteomes" id="UP000835206"/>
    </source>
</evidence>
<evidence type="ECO:0000313" key="5">
    <source>
        <dbReference type="RefSeq" id="XP_012167478.2"/>
    </source>
</evidence>
<evidence type="ECO:0000313" key="3">
    <source>
        <dbReference type="RefSeq" id="XP_003397943.2"/>
    </source>
</evidence>
<dbReference type="RefSeq" id="XP_003397943.2">
    <property type="nucleotide sequence ID" value="XM_003397895.4"/>
</dbReference>
<evidence type="ECO:0000313" key="6">
    <source>
        <dbReference type="RefSeq" id="XP_048264898.1"/>
    </source>
</evidence>
<dbReference type="InterPro" id="IPR051057">
    <property type="entry name" value="PI-PLC_domain"/>
</dbReference>
<name>A0A9B2JQB9_BOMTE</name>
<accession>A0A9B2JQB9</accession>
<dbReference type="RefSeq" id="XP_012167478.2">
    <property type="nucleotide sequence ID" value="XM_012312088.3"/>
</dbReference>
<dbReference type="GO" id="GO:0006629">
    <property type="term" value="P:lipid metabolic process"/>
    <property type="evidence" value="ECO:0007669"/>
    <property type="project" value="InterPro"/>
</dbReference>
<dbReference type="GO" id="GO:0008081">
    <property type="term" value="F:phosphoric diester hydrolase activity"/>
    <property type="evidence" value="ECO:0007669"/>
    <property type="project" value="InterPro"/>
</dbReference>
<dbReference type="SMART" id="SM00148">
    <property type="entry name" value="PLCXc"/>
    <property type="match status" value="1"/>
</dbReference>
<dbReference type="RefSeq" id="XP_003397944.2">
    <property type="nucleotide sequence ID" value="XM_003397896.4"/>
</dbReference>
<dbReference type="Proteomes" id="UP000835206">
    <property type="component" value="Chromosome 9"/>
</dbReference>
<feature type="domain" description="Phosphatidylinositol-specific phospholipase C X" evidence="1">
    <location>
        <begin position="172"/>
        <end position="329"/>
    </location>
</feature>
<proteinExistence type="predicted"/>
<dbReference type="PANTHER" id="PTHR13593:SF149">
    <property type="entry name" value="PHOSPHATIDYLINOSITOL-SPECIFIC PHOSPHOLIPASE C X DOMAIN CONTAINING, ISOFORM A"/>
    <property type="match status" value="1"/>
</dbReference>
<dbReference type="SUPFAM" id="SSF51695">
    <property type="entry name" value="PLC-like phosphodiesterases"/>
    <property type="match status" value="1"/>
</dbReference>
<evidence type="ECO:0000313" key="4">
    <source>
        <dbReference type="RefSeq" id="XP_003397944.2"/>
    </source>
</evidence>
<reference evidence="3 4" key="1">
    <citation type="submission" date="2025-04" db="UniProtKB">
        <authorList>
            <consortium name="RefSeq"/>
        </authorList>
    </citation>
    <scope>IDENTIFICATION</scope>
</reference>
<organism evidence="2 5">
    <name type="scientific">Bombus terrestris</name>
    <name type="common">Buff-tailed bumblebee</name>
    <name type="synonym">Apis terrestris</name>
    <dbReference type="NCBI Taxonomy" id="30195"/>
    <lineage>
        <taxon>Eukaryota</taxon>
        <taxon>Metazoa</taxon>
        <taxon>Ecdysozoa</taxon>
        <taxon>Arthropoda</taxon>
        <taxon>Hexapoda</taxon>
        <taxon>Insecta</taxon>
        <taxon>Pterygota</taxon>
        <taxon>Neoptera</taxon>
        <taxon>Endopterygota</taxon>
        <taxon>Hymenoptera</taxon>
        <taxon>Apocrita</taxon>
        <taxon>Aculeata</taxon>
        <taxon>Apoidea</taxon>
        <taxon>Anthophila</taxon>
        <taxon>Apidae</taxon>
        <taxon>Bombus</taxon>
        <taxon>Bombus</taxon>
    </lineage>
</organism>
<protein>
    <submittedName>
        <fullName evidence="3 4">PI-PLC X domain-containing protein 1 isoform X1</fullName>
    </submittedName>
</protein>
<gene>
    <name evidence="3 4 5 6" type="primary">LOC100645013</name>
</gene>
<dbReference type="InterPro" id="IPR000909">
    <property type="entry name" value="PLipase_C_PInositol-sp_X_dom"/>
</dbReference>
<dbReference type="GeneID" id="100645013"/>